<protein>
    <submittedName>
        <fullName evidence="2">VOC family protein</fullName>
    </submittedName>
</protein>
<dbReference type="InterPro" id="IPR029068">
    <property type="entry name" value="Glyas_Bleomycin-R_OHBP_Dase"/>
</dbReference>
<feature type="domain" description="PhnB-like" evidence="1">
    <location>
        <begin position="133"/>
        <end position="254"/>
    </location>
</feature>
<dbReference type="CDD" id="cd06588">
    <property type="entry name" value="PhnB_like"/>
    <property type="match status" value="2"/>
</dbReference>
<accession>A0A417YWL3</accession>
<dbReference type="OrthoDB" id="9806473at2"/>
<evidence type="ECO:0000259" key="1">
    <source>
        <dbReference type="Pfam" id="PF06983"/>
    </source>
</evidence>
<dbReference type="PANTHER" id="PTHR33990">
    <property type="entry name" value="PROTEIN YJDN-RELATED"/>
    <property type="match status" value="1"/>
</dbReference>
<dbReference type="InterPro" id="IPR028973">
    <property type="entry name" value="PhnB-like"/>
</dbReference>
<dbReference type="Pfam" id="PF06983">
    <property type="entry name" value="3-dmu-9_3-mt"/>
    <property type="match status" value="2"/>
</dbReference>
<keyword evidence="3" id="KW-1185">Reference proteome</keyword>
<name>A0A417YWL3_9BACI</name>
<dbReference type="AlphaFoldDB" id="A0A417YWL3"/>
<gene>
    <name evidence="2" type="ORF">D1B31_04830</name>
</gene>
<dbReference type="Proteomes" id="UP000284416">
    <property type="component" value="Unassembled WGS sequence"/>
</dbReference>
<evidence type="ECO:0000313" key="3">
    <source>
        <dbReference type="Proteomes" id="UP000284416"/>
    </source>
</evidence>
<organism evidence="2 3">
    <name type="scientific">Neobacillus notoginsengisoli</name>
    <dbReference type="NCBI Taxonomy" id="1578198"/>
    <lineage>
        <taxon>Bacteria</taxon>
        <taxon>Bacillati</taxon>
        <taxon>Bacillota</taxon>
        <taxon>Bacilli</taxon>
        <taxon>Bacillales</taxon>
        <taxon>Bacillaceae</taxon>
        <taxon>Neobacillus</taxon>
    </lineage>
</organism>
<evidence type="ECO:0000313" key="2">
    <source>
        <dbReference type="EMBL" id="RHW41973.1"/>
    </source>
</evidence>
<dbReference type="SUPFAM" id="SSF54593">
    <property type="entry name" value="Glyoxalase/Bleomycin resistance protein/Dihydroxybiphenyl dioxygenase"/>
    <property type="match status" value="2"/>
</dbReference>
<sequence>MQKIVPHFWYDKEAKEAAMFYISLFDDSKLLNVRSLGKTPTGDDAEYVSFELAGQRFDAISAGPYFKLNPTISLFVACSSIEELNTRWNALIDGGSEFMPLGEYPFSKRYGWGQDRFGLSWQLMLMDEEQTVQKITPNFRFSSEVCGKAEEAMRYYAEIFEDSSIGSISRYQEGEATSLKAKVNYADFKLSGLHFSAMDHAFGGVSTFNEAFSFIINCKNQDEIDYFWDKLSKVPEAEQCGWAKDQFGVSWQIVPENMDEVMFKGSKEEIKRVTEVLYKMKKIEIAALEKARLEI</sequence>
<reference evidence="2 3" key="1">
    <citation type="journal article" date="2017" name="Int. J. Syst. Evol. Microbiol.">
        <title>Bacillus notoginsengisoli sp. nov., a novel bacterium isolated from the rhizosphere of Panax notoginseng.</title>
        <authorList>
            <person name="Zhang M.Y."/>
            <person name="Cheng J."/>
            <person name="Cai Y."/>
            <person name="Zhang T.Y."/>
            <person name="Wu Y.Y."/>
            <person name="Manikprabhu D."/>
            <person name="Li W.J."/>
            <person name="Zhang Y.X."/>
        </authorList>
    </citation>
    <scope>NUCLEOTIDE SEQUENCE [LARGE SCALE GENOMIC DNA]</scope>
    <source>
        <strain evidence="2 3">JCM 30743</strain>
    </source>
</reference>
<feature type="domain" description="PhnB-like" evidence="1">
    <location>
        <begin position="2"/>
        <end position="123"/>
    </location>
</feature>
<dbReference type="Gene3D" id="3.10.180.10">
    <property type="entry name" value="2,3-Dihydroxybiphenyl 1,2-Dioxygenase, domain 1"/>
    <property type="match status" value="1"/>
</dbReference>
<dbReference type="RefSeq" id="WP_118919628.1">
    <property type="nucleotide sequence ID" value="NZ_QWEG01000003.1"/>
</dbReference>
<comment type="caution">
    <text evidence="2">The sequence shown here is derived from an EMBL/GenBank/DDBJ whole genome shotgun (WGS) entry which is preliminary data.</text>
</comment>
<dbReference type="EMBL" id="QWEG01000003">
    <property type="protein sequence ID" value="RHW41973.1"/>
    <property type="molecule type" value="Genomic_DNA"/>
</dbReference>
<proteinExistence type="predicted"/>
<dbReference type="Gene3D" id="3.30.720.110">
    <property type="match status" value="1"/>
</dbReference>
<dbReference type="Gene3D" id="3.30.720.100">
    <property type="match status" value="1"/>
</dbReference>